<dbReference type="EMBL" id="JABAFZ010000011">
    <property type="protein sequence ID" value="NME90374.1"/>
    <property type="molecule type" value="Genomic_DNA"/>
</dbReference>
<evidence type="ECO:0000313" key="1">
    <source>
        <dbReference type="EMBL" id="NME90374.1"/>
    </source>
</evidence>
<protein>
    <recommendedName>
        <fullName evidence="3">Alcohol dehydrogenase</fullName>
    </recommendedName>
</protein>
<evidence type="ECO:0000313" key="2">
    <source>
        <dbReference type="Proteomes" id="UP000544551"/>
    </source>
</evidence>
<proteinExistence type="predicted"/>
<dbReference type="AlphaFoldDB" id="A0AB36CNW1"/>
<dbReference type="InterPro" id="IPR036291">
    <property type="entry name" value="NAD(P)-bd_dom_sf"/>
</dbReference>
<dbReference type="Pfam" id="PF02423">
    <property type="entry name" value="OCD_Mu_crystall"/>
    <property type="match status" value="1"/>
</dbReference>
<dbReference type="InterPro" id="IPR003462">
    <property type="entry name" value="ODC_Mu_crystall"/>
</dbReference>
<evidence type="ECO:0008006" key="3">
    <source>
        <dbReference type="Google" id="ProtNLM"/>
    </source>
</evidence>
<comment type="caution">
    <text evidence="1">The sequence shown here is derived from an EMBL/GenBank/DDBJ whole genome shotgun (WGS) entry which is preliminary data.</text>
</comment>
<accession>A0AB36CNW1</accession>
<gene>
    <name evidence="1" type="ORF">HF853_11985</name>
</gene>
<name>A0AB36CNW1_9CORY</name>
<reference evidence="1 2" key="1">
    <citation type="submission" date="2020-04" db="EMBL/GenBank/DDBJ databases">
        <authorList>
            <person name="Hitch T.C.A."/>
            <person name="Wylensek D."/>
            <person name="Clavel T."/>
        </authorList>
    </citation>
    <scope>NUCLEOTIDE SEQUENCE [LARGE SCALE GENOMIC DNA]</scope>
    <source>
        <strain evidence="1 2">BL-383-APC-3D</strain>
    </source>
</reference>
<organism evidence="1 2">
    <name type="scientific">Corynebacterium stationis</name>
    <dbReference type="NCBI Taxonomy" id="1705"/>
    <lineage>
        <taxon>Bacteria</taxon>
        <taxon>Bacillati</taxon>
        <taxon>Actinomycetota</taxon>
        <taxon>Actinomycetes</taxon>
        <taxon>Mycobacteriales</taxon>
        <taxon>Corynebacteriaceae</taxon>
        <taxon>Corynebacterium</taxon>
    </lineage>
</organism>
<sequence length="58" mass="6214">MTTTLFPRVAVKHLAREDARVLGIVGPGVIGRVVTESTLTLRPGINRFVVKGVDDADV</sequence>
<dbReference type="SUPFAM" id="SSF51735">
    <property type="entry name" value="NAD(P)-binding Rossmann-fold domains"/>
    <property type="match status" value="1"/>
</dbReference>
<dbReference type="Proteomes" id="UP000544551">
    <property type="component" value="Unassembled WGS sequence"/>
</dbReference>